<keyword evidence="3" id="KW-1185">Reference proteome</keyword>
<feature type="non-terminal residue" evidence="2">
    <location>
        <position position="254"/>
    </location>
</feature>
<sequence>GTRKSKNEKILEIDNEKILTIITDPMLINEPQKSVTETNTVIPKKPLENNVPSNHSENSKHDFINEVLSIKKIDTLLQMQSNSTNYISTSANSEYSDSNERKDFVNIDPPAAPPRKRSNNRQSLTISMKTNNPVTVVSPVVVDETINKTIVKISLPSTQPVHKLKIRNEFPETTPNSVTISDNNLGKTSILINGDDCYCTVNVKDDVSIYQSSVIVKDAGITVQTSDRKSSSIYITGNFVDTSNIQRNNSVVEE</sequence>
<dbReference type="Proteomes" id="UP000051574">
    <property type="component" value="Unassembled WGS sequence"/>
</dbReference>
<accession>A0A0T6B6H8</accession>
<gene>
    <name evidence="2" type="ORF">AMK59_3066</name>
</gene>
<evidence type="ECO:0000256" key="1">
    <source>
        <dbReference type="SAM" id="MobiDB-lite"/>
    </source>
</evidence>
<dbReference type="AlphaFoldDB" id="A0A0T6B6H8"/>
<comment type="caution">
    <text evidence="2">The sequence shown here is derived from an EMBL/GenBank/DDBJ whole genome shotgun (WGS) entry which is preliminary data.</text>
</comment>
<name>A0A0T6B6H8_9SCAR</name>
<evidence type="ECO:0000313" key="3">
    <source>
        <dbReference type="Proteomes" id="UP000051574"/>
    </source>
</evidence>
<proteinExistence type="predicted"/>
<feature type="non-terminal residue" evidence="2">
    <location>
        <position position="1"/>
    </location>
</feature>
<organism evidence="2 3">
    <name type="scientific">Oryctes borbonicus</name>
    <dbReference type="NCBI Taxonomy" id="1629725"/>
    <lineage>
        <taxon>Eukaryota</taxon>
        <taxon>Metazoa</taxon>
        <taxon>Ecdysozoa</taxon>
        <taxon>Arthropoda</taxon>
        <taxon>Hexapoda</taxon>
        <taxon>Insecta</taxon>
        <taxon>Pterygota</taxon>
        <taxon>Neoptera</taxon>
        <taxon>Endopterygota</taxon>
        <taxon>Coleoptera</taxon>
        <taxon>Polyphaga</taxon>
        <taxon>Scarabaeiformia</taxon>
        <taxon>Scarabaeidae</taxon>
        <taxon>Dynastinae</taxon>
        <taxon>Oryctes</taxon>
    </lineage>
</organism>
<dbReference type="EMBL" id="LJIG01009512">
    <property type="protein sequence ID" value="KRT82931.1"/>
    <property type="molecule type" value="Genomic_DNA"/>
</dbReference>
<reference evidence="2 3" key="1">
    <citation type="submission" date="2015-09" db="EMBL/GenBank/DDBJ databases">
        <title>Draft genome of the scarab beetle Oryctes borbonicus.</title>
        <authorList>
            <person name="Meyer J.M."/>
            <person name="Markov G.V."/>
            <person name="Baskaran P."/>
            <person name="Herrmann M."/>
            <person name="Sommer R.J."/>
            <person name="Roedelsperger C."/>
        </authorList>
    </citation>
    <scope>NUCLEOTIDE SEQUENCE [LARGE SCALE GENOMIC DNA]</scope>
    <source>
        <strain evidence="2">OB123</strain>
        <tissue evidence="2">Whole animal</tissue>
    </source>
</reference>
<protein>
    <submittedName>
        <fullName evidence="2">Uncharacterized protein</fullName>
    </submittedName>
</protein>
<feature type="region of interest" description="Disordered" evidence="1">
    <location>
        <begin position="88"/>
        <end position="121"/>
    </location>
</feature>
<evidence type="ECO:0000313" key="2">
    <source>
        <dbReference type="EMBL" id="KRT82931.1"/>
    </source>
</evidence>